<dbReference type="InterPro" id="IPR050962">
    <property type="entry name" value="Phosphate-bind_PstS"/>
</dbReference>
<evidence type="ECO:0000256" key="5">
    <source>
        <dbReference type="SAM" id="MobiDB-lite"/>
    </source>
</evidence>
<dbReference type="PIRSF" id="PIRSF002756">
    <property type="entry name" value="PstS"/>
    <property type="match status" value="1"/>
</dbReference>
<proteinExistence type="inferred from homology"/>
<dbReference type="InterPro" id="IPR005673">
    <property type="entry name" value="ABC_phos-bd_PstS"/>
</dbReference>
<accession>A0A917PFV2</accession>
<feature type="compositionally biased region" description="Polar residues" evidence="5">
    <location>
        <begin position="19"/>
        <end position="35"/>
    </location>
</feature>
<dbReference type="Pfam" id="PF12849">
    <property type="entry name" value="PBP_like_2"/>
    <property type="match status" value="1"/>
</dbReference>
<evidence type="ECO:0000313" key="7">
    <source>
        <dbReference type="EMBL" id="GGJ75524.1"/>
    </source>
</evidence>
<dbReference type="GO" id="GO:0042301">
    <property type="term" value="F:phosphate ion binding"/>
    <property type="evidence" value="ECO:0007669"/>
    <property type="project" value="InterPro"/>
</dbReference>
<evidence type="ECO:0000256" key="3">
    <source>
        <dbReference type="ARBA" id="ARBA00022592"/>
    </source>
</evidence>
<dbReference type="AlphaFoldDB" id="A0A917PFV2"/>
<gene>
    <name evidence="7" type="ORF">GCM10011372_12040</name>
</gene>
<dbReference type="InterPro" id="IPR024370">
    <property type="entry name" value="PBP_domain"/>
</dbReference>
<dbReference type="SUPFAM" id="SSF53850">
    <property type="entry name" value="Periplasmic binding protein-like II"/>
    <property type="match status" value="1"/>
</dbReference>
<reference evidence="7" key="1">
    <citation type="journal article" date="2014" name="Int. J. Syst. Evol. Microbiol.">
        <title>Complete genome sequence of Corynebacterium casei LMG S-19264T (=DSM 44701T), isolated from a smear-ripened cheese.</title>
        <authorList>
            <consortium name="US DOE Joint Genome Institute (JGI-PGF)"/>
            <person name="Walter F."/>
            <person name="Albersmeier A."/>
            <person name="Kalinowski J."/>
            <person name="Ruckert C."/>
        </authorList>
    </citation>
    <scope>NUCLEOTIDE SEQUENCE</scope>
    <source>
        <strain evidence="7">CGMCC 1.8984</strain>
    </source>
</reference>
<comment type="caution">
    <text evidence="7">The sequence shown here is derived from an EMBL/GenBank/DDBJ whole genome shotgun (WGS) entry which is preliminary data.</text>
</comment>
<protein>
    <recommendedName>
        <fullName evidence="4">Phosphate-binding protein</fullName>
    </recommendedName>
</protein>
<name>A0A917PFV2_9MICO</name>
<comment type="similarity">
    <text evidence="1 4">Belongs to the PstS family.</text>
</comment>
<feature type="domain" description="PBP" evidence="6">
    <location>
        <begin position="75"/>
        <end position="372"/>
    </location>
</feature>
<dbReference type="Proteomes" id="UP000636956">
    <property type="component" value="Unassembled WGS sequence"/>
</dbReference>
<feature type="region of interest" description="Disordered" evidence="5">
    <location>
        <begin position="16"/>
        <end position="35"/>
    </location>
</feature>
<dbReference type="EMBL" id="BMMD01000005">
    <property type="protein sequence ID" value="GGJ75524.1"/>
    <property type="molecule type" value="Genomic_DNA"/>
</dbReference>
<keyword evidence="2 4" id="KW-0813">Transport</keyword>
<dbReference type="Gene3D" id="3.40.190.10">
    <property type="entry name" value="Periplasmic binding protein-like II"/>
    <property type="match status" value="2"/>
</dbReference>
<dbReference type="PANTHER" id="PTHR42996">
    <property type="entry name" value="PHOSPHATE-BINDING PROTEIN PSTS"/>
    <property type="match status" value="1"/>
</dbReference>
<organism evidence="7 8">
    <name type="scientific">Agromyces bauzanensis</name>
    <dbReference type="NCBI Taxonomy" id="1308924"/>
    <lineage>
        <taxon>Bacteria</taxon>
        <taxon>Bacillati</taxon>
        <taxon>Actinomycetota</taxon>
        <taxon>Actinomycetes</taxon>
        <taxon>Micrococcales</taxon>
        <taxon>Microbacteriaceae</taxon>
        <taxon>Agromyces</taxon>
    </lineage>
</organism>
<evidence type="ECO:0000256" key="1">
    <source>
        <dbReference type="ARBA" id="ARBA00008725"/>
    </source>
</evidence>
<feature type="region of interest" description="Disordered" evidence="5">
    <location>
        <begin position="64"/>
        <end position="85"/>
    </location>
</feature>
<dbReference type="PANTHER" id="PTHR42996:SF1">
    <property type="entry name" value="PHOSPHATE-BINDING PROTEIN PSTS"/>
    <property type="match status" value="1"/>
</dbReference>
<evidence type="ECO:0000256" key="4">
    <source>
        <dbReference type="PIRNR" id="PIRNR002756"/>
    </source>
</evidence>
<evidence type="ECO:0000256" key="2">
    <source>
        <dbReference type="ARBA" id="ARBA00022448"/>
    </source>
</evidence>
<dbReference type="GO" id="GO:0035435">
    <property type="term" value="P:phosphate ion transmembrane transport"/>
    <property type="evidence" value="ECO:0007669"/>
    <property type="project" value="InterPro"/>
</dbReference>
<dbReference type="GO" id="GO:0043190">
    <property type="term" value="C:ATP-binding cassette (ABC) transporter complex"/>
    <property type="evidence" value="ECO:0007669"/>
    <property type="project" value="InterPro"/>
</dbReference>
<sequence>MVVHLPFTDVAEARKARDLTSQASQHRLDPCNSNPEGNHVNLKRFGVPAVIAVTAALALSSCASNEGGATPEESPSSLSGNLVGAGASSQDAAQKAWTAGFQTANPDVTINYDPTGSGAGRETFLQGASDFAGSDRAFDDEEIAAGGFAKCAPDSSIVELPLYVSPIAVIFNLEGVDTLDLDPATLAGIFAGTITKWNDPAIAALNEGVELPDQAITPVHRSDDSGTTENFTDYLFAAAPEVWTWEADGVWPFEGGEAAQGTSGVVDAVTNGTGTIGYADASRAGDLGTVAVQVGDEFVPYSPEAAAAIVDASPFVEGRAEGDLAIELDRSPSEGGVYPIVLVSYLVACQEYAEPENVELVKAYLSYIASPEGQDVAAADAGSAPISDTLREKVVAAIDSIQ</sequence>
<keyword evidence="8" id="KW-1185">Reference proteome</keyword>
<reference evidence="7" key="2">
    <citation type="submission" date="2020-09" db="EMBL/GenBank/DDBJ databases">
        <authorList>
            <person name="Sun Q."/>
            <person name="Zhou Y."/>
        </authorList>
    </citation>
    <scope>NUCLEOTIDE SEQUENCE</scope>
    <source>
        <strain evidence="7">CGMCC 1.8984</strain>
    </source>
</reference>
<evidence type="ECO:0000313" key="8">
    <source>
        <dbReference type="Proteomes" id="UP000636956"/>
    </source>
</evidence>
<keyword evidence="3 4" id="KW-0592">Phosphate transport</keyword>
<dbReference type="CDD" id="cd13565">
    <property type="entry name" value="PBP2_PstS"/>
    <property type="match status" value="1"/>
</dbReference>
<evidence type="ECO:0000259" key="6">
    <source>
        <dbReference type="Pfam" id="PF12849"/>
    </source>
</evidence>